<dbReference type="Proteomes" id="UP001501011">
    <property type="component" value="Unassembled WGS sequence"/>
</dbReference>
<sequence length="1127" mass="126983">MGNDDLDKETKSDSLSETQVLSKPATLKADALLAGRFKVLSLQGCGKFGCVYKAKDLQLDSLVAVKVLHSHLVSAASLQHFKNEILTLRQLSHPNIVRVHEYYEDADHHFITMDWIDGEHLGQWLDSNRSSSKELLNSFIEQILGALQATEAKGIKHKDLKPENILIDDNHQLYIADFGIASAVGDANSGVIAGSPLYSPPEYLQAGKVTLSIDIYAFGLILHEIIVGRSPYQSRTQSELIKEKLSTSKLKLPKQYSGYQETIQRCIAPIAESRPKSVADVKKLLSSSTASASHSPLKRSGLFLMLITTVVILGVGTLFWWSGSGGKGVAEVAAASTVENNQSLVVLPFETKPQKGDEWLTEGLPLLLSDELSQISNLRVVSFDRSRRTLDLLGYQQPLDDAKLKVVSDLTQSPYLLTTKLIPTGPTQFQVSARLVHVSGHSLTVIPLAQFSSNKNELSKDFNQLIQAIQEHFDLETIDSTESGFSQVNLQAIAEIGILLQQGEEIRAKERLNSLLVTLPDYAKGWFQLGRLEAQAGGVLEAEQAFAEALKHSAENSLTHKRTTAELQLLAEDYEQAIQTYLSILKQLPNHHDIRFELAQLYTEQQSFELAQNQLERIVTQDENHPSAWYELAKVSIWQGNTQEAVDNYLVKALVTAKKLKNTQLEGDVLNAFGVAYHRLGKLDMALDYYQQGLSSREASDDTRGVVTSLSNLASVFAIKGEYEQAEHSLVRALKVNQSRNDSVKQADLFNELGVIAEEQGMYHKALEQFRASLSIRMKLDDDWLKAESLNNVAYIFFLLSDVEQATIYWEQAKAYYEKVEDPVGVLRVNENMAQLELQKGQWQSAYQMYQSALDKAQELNLYEESIVAKAYLAKIAFLQGNFIQPTEQLFDIKSELKDRQDIRGQVEFGLWLIEWFTAYGDYQQAESLLVDILPLLEEENNRSQQLIYDAFSARLERYQGRAVVQTEPASLTQVTAKAALETLIYQLEAKLISDQVDTDVESIQKSFGQYDLDLHKYYQLRKLILMGFISAQKGDVDALKVSLDKLMLLKRGVGTYWRHYQIDRLQAIYYQLQNQPTKSKEYAQSAHASFTELLQQLSEQQRQNLISLQGRYYRNDDFMELVNDKE</sequence>
<dbReference type="Pfam" id="PF13181">
    <property type="entry name" value="TPR_8"/>
    <property type="match status" value="1"/>
</dbReference>
<evidence type="ECO:0000256" key="10">
    <source>
        <dbReference type="SAM" id="Phobius"/>
    </source>
</evidence>
<evidence type="ECO:0000259" key="11">
    <source>
        <dbReference type="PROSITE" id="PS50011"/>
    </source>
</evidence>
<feature type="repeat" description="TPR" evidence="9">
    <location>
        <begin position="747"/>
        <end position="780"/>
    </location>
</feature>
<protein>
    <recommendedName>
        <fullName evidence="1">non-specific serine/threonine protein kinase</fullName>
        <ecNumber evidence="1">2.7.11.1</ecNumber>
    </recommendedName>
</protein>
<feature type="domain" description="Protein kinase" evidence="11">
    <location>
        <begin position="37"/>
        <end position="297"/>
    </location>
</feature>
<evidence type="ECO:0000256" key="1">
    <source>
        <dbReference type="ARBA" id="ARBA00012513"/>
    </source>
</evidence>
<proteinExistence type="predicted"/>
<evidence type="ECO:0000256" key="7">
    <source>
        <dbReference type="ARBA" id="ARBA00047899"/>
    </source>
</evidence>
<dbReference type="Pfam" id="PF13424">
    <property type="entry name" value="TPR_12"/>
    <property type="match status" value="1"/>
</dbReference>
<dbReference type="SMART" id="SM00028">
    <property type="entry name" value="TPR"/>
    <property type="match status" value="9"/>
</dbReference>
<dbReference type="InterPro" id="IPR011009">
    <property type="entry name" value="Kinase-like_dom_sf"/>
</dbReference>
<evidence type="ECO:0000313" key="13">
    <source>
        <dbReference type="Proteomes" id="UP001501011"/>
    </source>
</evidence>
<dbReference type="Gene3D" id="1.25.40.10">
    <property type="entry name" value="Tetratricopeptide repeat domain"/>
    <property type="match status" value="2"/>
</dbReference>
<reference evidence="13" key="1">
    <citation type="journal article" date="2019" name="Int. J. Syst. Evol. Microbiol.">
        <title>The Global Catalogue of Microorganisms (GCM) 10K type strain sequencing project: providing services to taxonomists for standard genome sequencing and annotation.</title>
        <authorList>
            <consortium name="The Broad Institute Genomics Platform"/>
            <consortium name="The Broad Institute Genome Sequencing Center for Infectious Disease"/>
            <person name="Wu L."/>
            <person name="Ma J."/>
        </authorList>
    </citation>
    <scope>NUCLEOTIDE SEQUENCE [LARGE SCALE GENOMIC DNA]</scope>
    <source>
        <strain evidence="13">JCM 17728</strain>
    </source>
</reference>
<dbReference type="PROSITE" id="PS50005">
    <property type="entry name" value="TPR"/>
    <property type="match status" value="3"/>
</dbReference>
<comment type="catalytic activity">
    <reaction evidence="7">
        <text>L-threonyl-[protein] + ATP = O-phospho-L-threonyl-[protein] + ADP + H(+)</text>
        <dbReference type="Rhea" id="RHEA:46608"/>
        <dbReference type="Rhea" id="RHEA-COMP:11060"/>
        <dbReference type="Rhea" id="RHEA-COMP:11605"/>
        <dbReference type="ChEBI" id="CHEBI:15378"/>
        <dbReference type="ChEBI" id="CHEBI:30013"/>
        <dbReference type="ChEBI" id="CHEBI:30616"/>
        <dbReference type="ChEBI" id="CHEBI:61977"/>
        <dbReference type="ChEBI" id="CHEBI:456216"/>
        <dbReference type="EC" id="2.7.11.1"/>
    </reaction>
</comment>
<dbReference type="RefSeq" id="WP_345291293.1">
    <property type="nucleotide sequence ID" value="NZ_BAABFV010000001.1"/>
</dbReference>
<dbReference type="InterPro" id="IPR000719">
    <property type="entry name" value="Prot_kinase_dom"/>
</dbReference>
<evidence type="ECO:0000256" key="3">
    <source>
        <dbReference type="ARBA" id="ARBA00022679"/>
    </source>
</evidence>
<comment type="catalytic activity">
    <reaction evidence="8">
        <text>L-seryl-[protein] + ATP = O-phospho-L-seryl-[protein] + ADP + H(+)</text>
        <dbReference type="Rhea" id="RHEA:17989"/>
        <dbReference type="Rhea" id="RHEA-COMP:9863"/>
        <dbReference type="Rhea" id="RHEA-COMP:11604"/>
        <dbReference type="ChEBI" id="CHEBI:15378"/>
        <dbReference type="ChEBI" id="CHEBI:29999"/>
        <dbReference type="ChEBI" id="CHEBI:30616"/>
        <dbReference type="ChEBI" id="CHEBI:83421"/>
        <dbReference type="ChEBI" id="CHEBI:456216"/>
        <dbReference type="EC" id="2.7.11.1"/>
    </reaction>
</comment>
<dbReference type="EC" id="2.7.11.1" evidence="1"/>
<dbReference type="PANTHER" id="PTHR43895">
    <property type="entry name" value="CALCIUM/CALMODULIN-DEPENDENT PROTEIN KINASE KINASE-RELATED"/>
    <property type="match status" value="1"/>
</dbReference>
<evidence type="ECO:0000256" key="5">
    <source>
        <dbReference type="ARBA" id="ARBA00022777"/>
    </source>
</evidence>
<keyword evidence="5" id="KW-0418">Kinase</keyword>
<dbReference type="EMBL" id="BAABFV010000001">
    <property type="protein sequence ID" value="GAA4354930.1"/>
    <property type="molecule type" value="Genomic_DNA"/>
</dbReference>
<name>A0ABP8IB86_9GAMM</name>
<keyword evidence="13" id="KW-1185">Reference proteome</keyword>
<keyword evidence="10" id="KW-0812">Transmembrane</keyword>
<evidence type="ECO:0000256" key="6">
    <source>
        <dbReference type="ARBA" id="ARBA00022840"/>
    </source>
</evidence>
<gene>
    <name evidence="12" type="ORF">GCM10023151_01490</name>
</gene>
<keyword evidence="4" id="KW-0547">Nucleotide-binding</keyword>
<evidence type="ECO:0000313" key="12">
    <source>
        <dbReference type="EMBL" id="GAA4354930.1"/>
    </source>
</evidence>
<dbReference type="CDD" id="cd14014">
    <property type="entry name" value="STKc_PknB_like"/>
    <property type="match status" value="1"/>
</dbReference>
<dbReference type="Pfam" id="PF14559">
    <property type="entry name" value="TPR_19"/>
    <property type="match status" value="1"/>
</dbReference>
<evidence type="ECO:0000256" key="9">
    <source>
        <dbReference type="PROSITE-ProRule" id="PRU00339"/>
    </source>
</evidence>
<organism evidence="12 13">
    <name type="scientific">Kangiella marina</name>
    <dbReference type="NCBI Taxonomy" id="1079178"/>
    <lineage>
        <taxon>Bacteria</taxon>
        <taxon>Pseudomonadati</taxon>
        <taxon>Pseudomonadota</taxon>
        <taxon>Gammaproteobacteria</taxon>
        <taxon>Kangiellales</taxon>
        <taxon>Kangiellaceae</taxon>
        <taxon>Kangiella</taxon>
    </lineage>
</organism>
<dbReference type="InterPro" id="IPR011990">
    <property type="entry name" value="TPR-like_helical_dom_sf"/>
</dbReference>
<dbReference type="Gene3D" id="1.10.510.10">
    <property type="entry name" value="Transferase(Phosphotransferase) domain 1"/>
    <property type="match status" value="1"/>
</dbReference>
<keyword evidence="9" id="KW-0802">TPR repeat</keyword>
<dbReference type="SUPFAM" id="SSF56112">
    <property type="entry name" value="Protein kinase-like (PK-like)"/>
    <property type="match status" value="1"/>
</dbReference>
<feature type="repeat" description="TPR" evidence="9">
    <location>
        <begin position="667"/>
        <end position="700"/>
    </location>
</feature>
<keyword evidence="10" id="KW-1133">Transmembrane helix</keyword>
<feature type="repeat" description="TPR" evidence="9">
    <location>
        <begin position="707"/>
        <end position="740"/>
    </location>
</feature>
<keyword evidence="2" id="KW-0723">Serine/threonine-protein kinase</keyword>
<evidence type="ECO:0000256" key="4">
    <source>
        <dbReference type="ARBA" id="ARBA00022741"/>
    </source>
</evidence>
<keyword evidence="6" id="KW-0067">ATP-binding</keyword>
<evidence type="ECO:0000256" key="2">
    <source>
        <dbReference type="ARBA" id="ARBA00022527"/>
    </source>
</evidence>
<evidence type="ECO:0000256" key="8">
    <source>
        <dbReference type="ARBA" id="ARBA00048679"/>
    </source>
</evidence>
<dbReference type="SUPFAM" id="SSF48452">
    <property type="entry name" value="TPR-like"/>
    <property type="match status" value="3"/>
</dbReference>
<comment type="caution">
    <text evidence="12">The sequence shown here is derived from an EMBL/GenBank/DDBJ whole genome shotgun (WGS) entry which is preliminary data.</text>
</comment>
<keyword evidence="10" id="KW-0472">Membrane</keyword>
<dbReference type="SMART" id="SM00220">
    <property type="entry name" value="S_TKc"/>
    <property type="match status" value="1"/>
</dbReference>
<accession>A0ABP8IB86</accession>
<keyword evidence="3" id="KW-0808">Transferase</keyword>
<dbReference type="PROSITE" id="PS00108">
    <property type="entry name" value="PROTEIN_KINASE_ST"/>
    <property type="match status" value="1"/>
</dbReference>
<dbReference type="Pfam" id="PF00069">
    <property type="entry name" value="Pkinase"/>
    <property type="match status" value="1"/>
</dbReference>
<feature type="transmembrane region" description="Helical" evidence="10">
    <location>
        <begin position="302"/>
        <end position="321"/>
    </location>
</feature>
<dbReference type="InterPro" id="IPR019734">
    <property type="entry name" value="TPR_rpt"/>
</dbReference>
<dbReference type="InterPro" id="IPR008271">
    <property type="entry name" value="Ser/Thr_kinase_AS"/>
</dbReference>
<dbReference type="PROSITE" id="PS50011">
    <property type="entry name" value="PROTEIN_KINASE_DOM"/>
    <property type="match status" value="1"/>
</dbReference>
<dbReference type="PANTHER" id="PTHR43895:SF32">
    <property type="entry name" value="SERINE_THREONINE-PROTEIN KINASE CHK1"/>
    <property type="match status" value="1"/>
</dbReference>